<dbReference type="GO" id="GO:0005524">
    <property type="term" value="F:ATP binding"/>
    <property type="evidence" value="ECO:0007669"/>
    <property type="project" value="UniProtKB-KW"/>
</dbReference>
<dbReference type="PANTHER" id="PTHR11782">
    <property type="entry name" value="ADENOSINE/GUANOSINE DIPHOSPHATASE"/>
    <property type="match status" value="1"/>
</dbReference>
<reference evidence="29" key="2">
    <citation type="submission" date="2025-09" db="UniProtKB">
        <authorList>
            <consortium name="Ensembl"/>
        </authorList>
    </citation>
    <scope>IDENTIFICATION</scope>
</reference>
<dbReference type="GO" id="GO:0017110">
    <property type="term" value="F:nucleoside diphosphate phosphatase activity"/>
    <property type="evidence" value="ECO:0007669"/>
    <property type="project" value="UniProtKB-EC"/>
</dbReference>
<feature type="binding site" evidence="27">
    <location>
        <begin position="201"/>
        <end position="205"/>
    </location>
    <ligand>
        <name>ATP</name>
        <dbReference type="ChEBI" id="CHEBI:30616"/>
    </ligand>
</feature>
<comment type="pathway">
    <text evidence="5">Protein modification; protein glycosylation.</text>
</comment>
<dbReference type="Proteomes" id="UP000265020">
    <property type="component" value="Unassembled WGS sequence"/>
</dbReference>
<keyword evidence="27" id="KW-0547">Nucleotide-binding</keyword>
<evidence type="ECO:0000256" key="15">
    <source>
        <dbReference type="ARBA" id="ARBA00038863"/>
    </source>
</evidence>
<evidence type="ECO:0000256" key="12">
    <source>
        <dbReference type="ARBA" id="ARBA00022842"/>
    </source>
</evidence>
<keyword evidence="10" id="KW-0256">Endoplasmic reticulum</keyword>
<evidence type="ECO:0000256" key="1">
    <source>
        <dbReference type="ARBA" id="ARBA00001913"/>
    </source>
</evidence>
<evidence type="ECO:0000256" key="24">
    <source>
        <dbReference type="ARBA" id="ARBA00049217"/>
    </source>
</evidence>
<evidence type="ECO:0000256" key="20">
    <source>
        <dbReference type="ARBA" id="ARBA00047813"/>
    </source>
</evidence>
<keyword evidence="11" id="KW-0106">Calcium</keyword>
<evidence type="ECO:0000256" key="17">
    <source>
        <dbReference type="ARBA" id="ARBA00042507"/>
    </source>
</evidence>
<evidence type="ECO:0000256" key="16">
    <source>
        <dbReference type="ARBA" id="ARBA00042111"/>
    </source>
</evidence>
<feature type="chain" id="PRO_5018594544" description="nucleoside diphosphate phosphatase" evidence="28">
    <location>
        <begin position="22"/>
        <end position="394"/>
    </location>
</feature>
<comment type="subcellular location">
    <subcellularLocation>
        <location evidence="3">Endoplasmic reticulum</location>
    </subcellularLocation>
    <subcellularLocation>
        <location evidence="4">Secreted</location>
    </subcellularLocation>
</comment>
<comment type="catalytic activity">
    <reaction evidence="23">
        <text>GDP + H2O = GMP + phosphate + H(+)</text>
        <dbReference type="Rhea" id="RHEA:22156"/>
        <dbReference type="ChEBI" id="CHEBI:15377"/>
        <dbReference type="ChEBI" id="CHEBI:15378"/>
        <dbReference type="ChEBI" id="CHEBI:43474"/>
        <dbReference type="ChEBI" id="CHEBI:58115"/>
        <dbReference type="ChEBI" id="CHEBI:58189"/>
        <dbReference type="EC" id="3.6.1.6"/>
    </reaction>
    <physiologicalReaction direction="left-to-right" evidence="23">
        <dbReference type="Rhea" id="RHEA:22157"/>
    </physiologicalReaction>
</comment>
<keyword evidence="12" id="KW-0460">Magnesium</keyword>
<evidence type="ECO:0000256" key="23">
    <source>
        <dbReference type="ARBA" id="ARBA00048756"/>
    </source>
</evidence>
<dbReference type="Pfam" id="PF01150">
    <property type="entry name" value="GDA1_CD39"/>
    <property type="match status" value="2"/>
</dbReference>
<dbReference type="Ensembl" id="ENSCVAT00000030687.1">
    <property type="protein sequence ID" value="ENSCVAP00000013333.1"/>
    <property type="gene ID" value="ENSCVAG00000015816.1"/>
</dbReference>
<keyword evidence="27" id="KW-0067">ATP-binding</keyword>
<dbReference type="FunFam" id="3.30.420.40:FF:000052">
    <property type="entry name" value="Ectonucleoside triphosphate diphosphohydrolase 5"/>
    <property type="match status" value="1"/>
</dbReference>
<comment type="catalytic activity">
    <reaction evidence="24">
        <text>ADP + H2O = AMP + phosphate + H(+)</text>
        <dbReference type="Rhea" id="RHEA:61436"/>
        <dbReference type="ChEBI" id="CHEBI:15377"/>
        <dbReference type="ChEBI" id="CHEBI:15378"/>
        <dbReference type="ChEBI" id="CHEBI:43474"/>
        <dbReference type="ChEBI" id="CHEBI:456215"/>
        <dbReference type="ChEBI" id="CHEBI:456216"/>
        <dbReference type="EC" id="3.6.1.6"/>
    </reaction>
    <physiologicalReaction direction="left-to-right" evidence="24">
        <dbReference type="Rhea" id="RHEA:61437"/>
    </physiologicalReaction>
</comment>
<evidence type="ECO:0000256" key="13">
    <source>
        <dbReference type="ARBA" id="ARBA00023157"/>
    </source>
</evidence>
<evidence type="ECO:0000256" key="4">
    <source>
        <dbReference type="ARBA" id="ARBA00004613"/>
    </source>
</evidence>
<proteinExistence type="inferred from homology"/>
<dbReference type="InterPro" id="IPR000407">
    <property type="entry name" value="GDA1_CD39_NTPase"/>
</dbReference>
<evidence type="ECO:0000256" key="21">
    <source>
        <dbReference type="ARBA" id="ARBA00048053"/>
    </source>
</evidence>
<comment type="catalytic activity">
    <reaction evidence="22">
        <text>UDP + H2O = UMP + phosphate + H(+)</text>
        <dbReference type="Rhea" id="RHEA:64876"/>
        <dbReference type="ChEBI" id="CHEBI:15377"/>
        <dbReference type="ChEBI" id="CHEBI:15378"/>
        <dbReference type="ChEBI" id="CHEBI:43474"/>
        <dbReference type="ChEBI" id="CHEBI:57865"/>
        <dbReference type="ChEBI" id="CHEBI:58223"/>
        <dbReference type="EC" id="3.6.1.6"/>
    </reaction>
    <physiologicalReaction direction="left-to-right" evidence="22">
        <dbReference type="Rhea" id="RHEA:64877"/>
    </physiologicalReaction>
</comment>
<keyword evidence="7" id="KW-0964">Secreted</keyword>
<feature type="signal peptide" evidence="28">
    <location>
        <begin position="1"/>
        <end position="21"/>
    </location>
</feature>
<comment type="cofactor">
    <cofactor evidence="2">
        <name>Mg(2+)</name>
        <dbReference type="ChEBI" id="CHEBI:18420"/>
    </cofactor>
</comment>
<comment type="catalytic activity">
    <reaction evidence="21">
        <text>a ribonucleoside 5'-diphosphate + H2O = a ribonucleoside 5'-phosphate + phosphate + H(+)</text>
        <dbReference type="Rhea" id="RHEA:36799"/>
        <dbReference type="ChEBI" id="CHEBI:15377"/>
        <dbReference type="ChEBI" id="CHEBI:15378"/>
        <dbReference type="ChEBI" id="CHEBI:43474"/>
        <dbReference type="ChEBI" id="CHEBI:57930"/>
        <dbReference type="ChEBI" id="CHEBI:58043"/>
        <dbReference type="EC" id="3.6.1.6"/>
    </reaction>
    <physiologicalReaction direction="left-to-right" evidence="21">
        <dbReference type="Rhea" id="RHEA:36800"/>
    </physiologicalReaction>
</comment>
<accession>A0A3Q2D4D1</accession>
<evidence type="ECO:0000256" key="10">
    <source>
        <dbReference type="ARBA" id="ARBA00022824"/>
    </source>
</evidence>
<keyword evidence="14" id="KW-0325">Glycoprotein</keyword>
<evidence type="ECO:0000256" key="11">
    <source>
        <dbReference type="ARBA" id="ARBA00022837"/>
    </source>
</evidence>
<dbReference type="PANTHER" id="PTHR11782:SF35">
    <property type="entry name" value="NUCLEOSIDE DIPHOSPHATE PHOSPHATASE ENTPD5"/>
    <property type="match status" value="1"/>
</dbReference>
<dbReference type="AlphaFoldDB" id="A0A3Q2D4D1"/>
<name>A0A3Q2D4D1_CYPVA</name>
<dbReference type="GO" id="GO:0005783">
    <property type="term" value="C:endoplasmic reticulum"/>
    <property type="evidence" value="ECO:0007669"/>
    <property type="project" value="UniProtKB-SubCell"/>
</dbReference>
<evidence type="ECO:0000256" key="6">
    <source>
        <dbReference type="ARBA" id="ARBA00009283"/>
    </source>
</evidence>
<sequence length="394" mass="43613">MKPTVPVLLLILLAAAGLNRAQSRTSLLDLSGILPSLSRPANHSRIFYAVMFDAGSTGTRIHVYTFIHSYSEQLPVLDNEMFHSIKPGLSAYAEYPDTAGETVRMLLKVAKKTVPRLDWKRTPLVLRATAGLRLLPAAKAQALLDQVQRVFDESPFLVSDNSVSIMNGTNEGILAWISLNFLTGHLNSHAKKTVGILDLGGGSTQITFLPKLRKTIESVPKDDYVARFDFLNSTFELYTHSYLGNGLMAARLAALGALGAEGQAGYKLCYQEVLKVVKGIIHQPYELEDSNVFYAFSYYFDRAVDAGLINNVQGGMLQVRDFKKRAKEVCNKMTKYPSVSPFLCMDLTYITCLLKDGFGFKDSAVLQLTKKVKNVEASWALGAVLDHFHNLKIH</sequence>
<comment type="function">
    <text evidence="18">Hydrolyzes nucleoside diphosphates with a preference for GDP, IDP and UDP compared to ADP and CDP. In the lumen of the endoplasmic reticulum, hydrolyzes UDP that acts as an end-product feedback inhibitor of the UDP-Glc:glycoprotein glucosyltransferases. UMP can be transported back by an UDP-sugar antiporter to the cytosol where it is consumed to regenerate UDP-glucose. Therefore, it positively regulates protein reglucosylation by clearing UDP from the ER lumen and by promoting the regeneration of UDP-glucose. Protein reglucosylation is essential to proper glycoprotein folding and quality control in the ER.</text>
</comment>
<evidence type="ECO:0000256" key="18">
    <source>
        <dbReference type="ARBA" id="ARBA00045733"/>
    </source>
</evidence>
<evidence type="ECO:0000313" key="29">
    <source>
        <dbReference type="Ensembl" id="ENSCVAP00000013333.1"/>
    </source>
</evidence>
<dbReference type="GO" id="GO:0005576">
    <property type="term" value="C:extracellular region"/>
    <property type="evidence" value="ECO:0007669"/>
    <property type="project" value="UniProtKB-SubCell"/>
</dbReference>
<evidence type="ECO:0000313" key="30">
    <source>
        <dbReference type="Proteomes" id="UP000265020"/>
    </source>
</evidence>
<evidence type="ECO:0000256" key="25">
    <source>
        <dbReference type="ARBA" id="ARBA00049328"/>
    </source>
</evidence>
<comment type="catalytic activity">
    <reaction evidence="25">
        <text>IDP + H2O = IMP + phosphate + H(+)</text>
        <dbReference type="Rhea" id="RHEA:35207"/>
        <dbReference type="ChEBI" id="CHEBI:15377"/>
        <dbReference type="ChEBI" id="CHEBI:15378"/>
        <dbReference type="ChEBI" id="CHEBI:43474"/>
        <dbReference type="ChEBI" id="CHEBI:58053"/>
        <dbReference type="ChEBI" id="CHEBI:58280"/>
        <dbReference type="EC" id="3.6.1.6"/>
    </reaction>
    <physiologicalReaction direction="left-to-right" evidence="25">
        <dbReference type="Rhea" id="RHEA:35208"/>
    </physiologicalReaction>
</comment>
<evidence type="ECO:0000256" key="19">
    <source>
        <dbReference type="ARBA" id="ARBA00046723"/>
    </source>
</evidence>
<comment type="cofactor">
    <cofactor evidence="1">
        <name>Ca(2+)</name>
        <dbReference type="ChEBI" id="CHEBI:29108"/>
    </cofactor>
</comment>
<dbReference type="GeneTree" id="ENSGT01150000286963"/>
<comment type="catalytic activity">
    <reaction evidence="20">
        <text>CDP + H2O = CMP + phosphate + H(+)</text>
        <dbReference type="Rhea" id="RHEA:64880"/>
        <dbReference type="ChEBI" id="CHEBI:15377"/>
        <dbReference type="ChEBI" id="CHEBI:15378"/>
        <dbReference type="ChEBI" id="CHEBI:43474"/>
        <dbReference type="ChEBI" id="CHEBI:58069"/>
        <dbReference type="ChEBI" id="CHEBI:60377"/>
        <dbReference type="EC" id="3.6.1.6"/>
    </reaction>
    <physiologicalReaction direction="left-to-right" evidence="20">
        <dbReference type="Rhea" id="RHEA:64881"/>
    </physiologicalReaction>
</comment>
<evidence type="ECO:0000256" key="7">
    <source>
        <dbReference type="ARBA" id="ARBA00022525"/>
    </source>
</evidence>
<keyword evidence="30" id="KW-1185">Reference proteome</keyword>
<evidence type="ECO:0000256" key="9">
    <source>
        <dbReference type="ARBA" id="ARBA00022801"/>
    </source>
</evidence>
<feature type="active site" description="Proton acceptor" evidence="26">
    <location>
        <position position="171"/>
    </location>
</feature>
<evidence type="ECO:0000256" key="14">
    <source>
        <dbReference type="ARBA" id="ARBA00023180"/>
    </source>
</evidence>
<evidence type="ECO:0000256" key="28">
    <source>
        <dbReference type="SAM" id="SignalP"/>
    </source>
</evidence>
<dbReference type="EC" id="3.6.1.6" evidence="15"/>
<evidence type="ECO:0000256" key="5">
    <source>
        <dbReference type="ARBA" id="ARBA00004922"/>
    </source>
</evidence>
<keyword evidence="8 28" id="KW-0732">Signal</keyword>
<evidence type="ECO:0000256" key="22">
    <source>
        <dbReference type="ARBA" id="ARBA00048075"/>
    </source>
</evidence>
<organism evidence="29 30">
    <name type="scientific">Cyprinodon variegatus</name>
    <name type="common">Sheepshead minnow</name>
    <dbReference type="NCBI Taxonomy" id="28743"/>
    <lineage>
        <taxon>Eukaryota</taxon>
        <taxon>Metazoa</taxon>
        <taxon>Chordata</taxon>
        <taxon>Craniata</taxon>
        <taxon>Vertebrata</taxon>
        <taxon>Euteleostomi</taxon>
        <taxon>Actinopterygii</taxon>
        <taxon>Neopterygii</taxon>
        <taxon>Teleostei</taxon>
        <taxon>Neoteleostei</taxon>
        <taxon>Acanthomorphata</taxon>
        <taxon>Ovalentaria</taxon>
        <taxon>Atherinomorphae</taxon>
        <taxon>Cyprinodontiformes</taxon>
        <taxon>Cyprinodontidae</taxon>
        <taxon>Cyprinodon</taxon>
    </lineage>
</organism>
<evidence type="ECO:0000256" key="2">
    <source>
        <dbReference type="ARBA" id="ARBA00001946"/>
    </source>
</evidence>
<evidence type="ECO:0000256" key="26">
    <source>
        <dbReference type="PIRSR" id="PIRSR600407-1"/>
    </source>
</evidence>
<dbReference type="Gene3D" id="3.30.420.150">
    <property type="entry name" value="Exopolyphosphatase. Domain 2"/>
    <property type="match status" value="1"/>
</dbReference>
<keyword evidence="13" id="KW-1015">Disulfide bond</keyword>
<protein>
    <recommendedName>
        <fullName evidence="15">nucleoside diphosphate phosphatase</fullName>
        <ecNumber evidence="15">3.6.1.6</ecNumber>
    </recommendedName>
    <alternativeName>
        <fullName evidence="16">Guanosine-diphosphatase ENTPD5</fullName>
    </alternativeName>
    <alternativeName>
        <fullName evidence="17">Uridine-diphosphatase ENTPD5</fullName>
    </alternativeName>
</protein>
<evidence type="ECO:0000256" key="8">
    <source>
        <dbReference type="ARBA" id="ARBA00022729"/>
    </source>
</evidence>
<reference evidence="29" key="1">
    <citation type="submission" date="2025-08" db="UniProtKB">
        <authorList>
            <consortium name="Ensembl"/>
        </authorList>
    </citation>
    <scope>IDENTIFICATION</scope>
</reference>
<comment type="subunit">
    <text evidence="19">Monomer; active form. Homodimer; disulfide-linked. Homodimers are enzymatically inactive.</text>
</comment>
<evidence type="ECO:0000256" key="27">
    <source>
        <dbReference type="PIRSR" id="PIRSR600407-2"/>
    </source>
</evidence>
<evidence type="ECO:0000256" key="3">
    <source>
        <dbReference type="ARBA" id="ARBA00004240"/>
    </source>
</evidence>
<comment type="similarity">
    <text evidence="6">Belongs to the GDA1/CD39 NTPase family.</text>
</comment>
<keyword evidence="9" id="KW-0378">Hydrolase</keyword>
<dbReference type="Gene3D" id="3.30.420.40">
    <property type="match status" value="1"/>
</dbReference>